<accession>A0A4V4HHP5</accession>
<dbReference type="EMBL" id="ML179065">
    <property type="protein sequence ID" value="THV03576.1"/>
    <property type="molecule type" value="Genomic_DNA"/>
</dbReference>
<feature type="compositionally biased region" description="Polar residues" evidence="1">
    <location>
        <begin position="80"/>
        <end position="91"/>
    </location>
</feature>
<feature type="compositionally biased region" description="Basic residues" evidence="1">
    <location>
        <begin position="155"/>
        <end position="170"/>
    </location>
</feature>
<evidence type="ECO:0000256" key="1">
    <source>
        <dbReference type="SAM" id="MobiDB-lite"/>
    </source>
</evidence>
<sequence length="192" mass="19952">MRRSVERASDHNHARGPAIPGPRALRRTYASDDLSSWRLPLVHTIRAGVPGPPPGLSHQLAPSLTEGPTGLAPVTVPFSVPSNPTPVTQLANGVASLPSADSAPAPVPLTSAAGSASESEAPATVSPTPAGGSASGPKAPSHTPLSPCENTTATKQKRKLRRSNRLKQRKPNLDNHITSSSKPPPLKRRRVA</sequence>
<evidence type="ECO:0000313" key="3">
    <source>
        <dbReference type="Proteomes" id="UP000297245"/>
    </source>
</evidence>
<gene>
    <name evidence="2" type="ORF">K435DRAFT_851698</name>
</gene>
<feature type="compositionally biased region" description="Low complexity" evidence="1">
    <location>
        <begin position="94"/>
        <end position="121"/>
    </location>
</feature>
<proteinExistence type="predicted"/>
<dbReference type="AlphaFoldDB" id="A0A4V4HHP5"/>
<feature type="region of interest" description="Disordered" evidence="1">
    <location>
        <begin position="1"/>
        <end position="27"/>
    </location>
</feature>
<protein>
    <submittedName>
        <fullName evidence="2">Uncharacterized protein</fullName>
    </submittedName>
</protein>
<feature type="region of interest" description="Disordered" evidence="1">
    <location>
        <begin position="49"/>
        <end position="192"/>
    </location>
</feature>
<organism evidence="2 3">
    <name type="scientific">Dendrothele bispora (strain CBS 962.96)</name>
    <dbReference type="NCBI Taxonomy" id="1314807"/>
    <lineage>
        <taxon>Eukaryota</taxon>
        <taxon>Fungi</taxon>
        <taxon>Dikarya</taxon>
        <taxon>Basidiomycota</taxon>
        <taxon>Agaricomycotina</taxon>
        <taxon>Agaricomycetes</taxon>
        <taxon>Agaricomycetidae</taxon>
        <taxon>Agaricales</taxon>
        <taxon>Agaricales incertae sedis</taxon>
        <taxon>Dendrothele</taxon>
    </lineage>
</organism>
<keyword evidence="3" id="KW-1185">Reference proteome</keyword>
<evidence type="ECO:0000313" key="2">
    <source>
        <dbReference type="EMBL" id="THV03576.1"/>
    </source>
</evidence>
<dbReference type="Proteomes" id="UP000297245">
    <property type="component" value="Unassembled WGS sequence"/>
</dbReference>
<name>A0A4V4HHP5_DENBC</name>
<feature type="compositionally biased region" description="Basic and acidic residues" evidence="1">
    <location>
        <begin position="1"/>
        <end position="13"/>
    </location>
</feature>
<reference evidence="2 3" key="1">
    <citation type="journal article" date="2019" name="Nat. Ecol. Evol.">
        <title>Megaphylogeny resolves global patterns of mushroom evolution.</title>
        <authorList>
            <person name="Varga T."/>
            <person name="Krizsan K."/>
            <person name="Foldi C."/>
            <person name="Dima B."/>
            <person name="Sanchez-Garcia M."/>
            <person name="Sanchez-Ramirez S."/>
            <person name="Szollosi G.J."/>
            <person name="Szarkandi J.G."/>
            <person name="Papp V."/>
            <person name="Albert L."/>
            <person name="Andreopoulos W."/>
            <person name="Angelini C."/>
            <person name="Antonin V."/>
            <person name="Barry K.W."/>
            <person name="Bougher N.L."/>
            <person name="Buchanan P."/>
            <person name="Buyck B."/>
            <person name="Bense V."/>
            <person name="Catcheside P."/>
            <person name="Chovatia M."/>
            <person name="Cooper J."/>
            <person name="Damon W."/>
            <person name="Desjardin D."/>
            <person name="Finy P."/>
            <person name="Geml J."/>
            <person name="Haridas S."/>
            <person name="Hughes K."/>
            <person name="Justo A."/>
            <person name="Karasinski D."/>
            <person name="Kautmanova I."/>
            <person name="Kiss B."/>
            <person name="Kocsube S."/>
            <person name="Kotiranta H."/>
            <person name="LaButti K.M."/>
            <person name="Lechner B.E."/>
            <person name="Liimatainen K."/>
            <person name="Lipzen A."/>
            <person name="Lukacs Z."/>
            <person name="Mihaltcheva S."/>
            <person name="Morgado L.N."/>
            <person name="Niskanen T."/>
            <person name="Noordeloos M.E."/>
            <person name="Ohm R.A."/>
            <person name="Ortiz-Santana B."/>
            <person name="Ovrebo C."/>
            <person name="Racz N."/>
            <person name="Riley R."/>
            <person name="Savchenko A."/>
            <person name="Shiryaev A."/>
            <person name="Soop K."/>
            <person name="Spirin V."/>
            <person name="Szebenyi C."/>
            <person name="Tomsovsky M."/>
            <person name="Tulloss R.E."/>
            <person name="Uehling J."/>
            <person name="Grigoriev I.V."/>
            <person name="Vagvolgyi C."/>
            <person name="Papp T."/>
            <person name="Martin F.M."/>
            <person name="Miettinen O."/>
            <person name="Hibbett D.S."/>
            <person name="Nagy L.G."/>
        </authorList>
    </citation>
    <scope>NUCLEOTIDE SEQUENCE [LARGE SCALE GENOMIC DNA]</scope>
    <source>
        <strain evidence="2 3">CBS 962.96</strain>
    </source>
</reference>